<name>A0A9W6Y6I0_9STRA</name>
<sequence>MDTWAVFHIQSGKVSQFESAYGTSRQATDLANYGVSYIGEVWGRGERSPTQTTLALSQSRATERRRRQSSDDPAHSNRGSPTHPIELGTPASSGENPGNIADAAEATSGRNDGKKTVAQDIDDGSSSGEEHVDTDDLAGHTTDCARSRVTSGFRRRTPVGDLLTPEVLSALPAKTVPRDEWIPGYADRRDFAEVGVAPWPLPAILQLSVRELEIERLFHEFSKPPLYEHDPAGVESGVCRDPADLEDRPPWLPESSLGVEVKPMRSPKPSSKPPTLAQLRPIPLPAGERDPVL</sequence>
<comment type="caution">
    <text evidence="2">The sequence shown here is derived from an EMBL/GenBank/DDBJ whole genome shotgun (WGS) entry which is preliminary data.</text>
</comment>
<protein>
    <submittedName>
        <fullName evidence="2">Unnamed protein product</fullName>
    </submittedName>
</protein>
<feature type="region of interest" description="Disordered" evidence="1">
    <location>
        <begin position="229"/>
        <end position="293"/>
    </location>
</feature>
<keyword evidence="3" id="KW-1185">Reference proteome</keyword>
<evidence type="ECO:0000313" key="2">
    <source>
        <dbReference type="EMBL" id="GMF54658.1"/>
    </source>
</evidence>
<organism evidence="2 3">
    <name type="scientific">Phytophthora fragariaefolia</name>
    <dbReference type="NCBI Taxonomy" id="1490495"/>
    <lineage>
        <taxon>Eukaryota</taxon>
        <taxon>Sar</taxon>
        <taxon>Stramenopiles</taxon>
        <taxon>Oomycota</taxon>
        <taxon>Peronosporomycetes</taxon>
        <taxon>Peronosporales</taxon>
        <taxon>Peronosporaceae</taxon>
        <taxon>Phytophthora</taxon>
    </lineage>
</organism>
<dbReference type="Proteomes" id="UP001165121">
    <property type="component" value="Unassembled WGS sequence"/>
</dbReference>
<dbReference type="EMBL" id="BSXT01003563">
    <property type="protein sequence ID" value="GMF54658.1"/>
    <property type="molecule type" value="Genomic_DNA"/>
</dbReference>
<proteinExistence type="predicted"/>
<evidence type="ECO:0000256" key="1">
    <source>
        <dbReference type="SAM" id="MobiDB-lite"/>
    </source>
</evidence>
<evidence type="ECO:0000313" key="3">
    <source>
        <dbReference type="Proteomes" id="UP001165121"/>
    </source>
</evidence>
<gene>
    <name evidence="2" type="ORF">Pfra01_002285200</name>
</gene>
<feature type="compositionally biased region" description="Polar residues" evidence="1">
    <location>
        <begin position="48"/>
        <end position="60"/>
    </location>
</feature>
<reference evidence="2" key="1">
    <citation type="submission" date="2023-04" db="EMBL/GenBank/DDBJ databases">
        <title>Phytophthora fragariaefolia NBRC 109709.</title>
        <authorList>
            <person name="Ichikawa N."/>
            <person name="Sato H."/>
            <person name="Tonouchi N."/>
        </authorList>
    </citation>
    <scope>NUCLEOTIDE SEQUENCE</scope>
    <source>
        <strain evidence="2">NBRC 109709</strain>
    </source>
</reference>
<accession>A0A9W6Y6I0</accession>
<dbReference type="AlphaFoldDB" id="A0A9W6Y6I0"/>
<feature type="region of interest" description="Disordered" evidence="1">
    <location>
        <begin position="44"/>
        <end position="140"/>
    </location>
</feature>